<dbReference type="SUPFAM" id="SSF56327">
    <property type="entry name" value="LDH C-terminal domain-like"/>
    <property type="match status" value="1"/>
</dbReference>
<name>A0A451D4L1_9GAMM</name>
<keyword evidence="6 14" id="KW-0816">Tricarboxylic acid cycle</keyword>
<keyword evidence="16" id="KW-0175">Coiled coil</keyword>
<feature type="binding site" evidence="12">
    <location>
        <position position="119"/>
    </location>
    <ligand>
        <name>substrate</name>
    </ligand>
</feature>
<dbReference type="PIRSF" id="PIRSF000102">
    <property type="entry name" value="Lac_mal_DH"/>
    <property type="match status" value="1"/>
</dbReference>
<dbReference type="GO" id="GO:0005737">
    <property type="term" value="C:cytoplasm"/>
    <property type="evidence" value="ECO:0007669"/>
    <property type="project" value="TreeGrafter"/>
</dbReference>
<feature type="binding site" evidence="12">
    <location>
        <position position="153"/>
    </location>
    <ligand>
        <name>substrate</name>
    </ligand>
</feature>
<dbReference type="InterPro" id="IPR001236">
    <property type="entry name" value="Lactate/malate_DH_N"/>
</dbReference>
<dbReference type="FunFam" id="3.40.50.720:FF:000268">
    <property type="entry name" value="Malate dehydrogenase"/>
    <property type="match status" value="1"/>
</dbReference>
<evidence type="ECO:0000256" key="7">
    <source>
        <dbReference type="ARBA" id="ARBA00023002"/>
    </source>
</evidence>
<keyword evidence="8 13" id="KW-0520">NAD</keyword>
<dbReference type="CDD" id="cd01337">
    <property type="entry name" value="MDH_glyoxysomal_mitochondrial"/>
    <property type="match status" value="1"/>
</dbReference>
<dbReference type="InterPro" id="IPR036291">
    <property type="entry name" value="NAD(P)-bd_dom_sf"/>
</dbReference>
<dbReference type="InterPro" id="IPR015955">
    <property type="entry name" value="Lactate_DH/Glyco_Ohase_4_C"/>
</dbReference>
<dbReference type="PANTHER" id="PTHR11540">
    <property type="entry name" value="MALATE AND LACTATE DEHYDROGENASE"/>
    <property type="match status" value="1"/>
</dbReference>
<comment type="catalytic activity">
    <reaction evidence="9 14">
        <text>(S)-malate + NAD(+) = oxaloacetate + NADH + H(+)</text>
        <dbReference type="Rhea" id="RHEA:21432"/>
        <dbReference type="ChEBI" id="CHEBI:15378"/>
        <dbReference type="ChEBI" id="CHEBI:15589"/>
        <dbReference type="ChEBI" id="CHEBI:16452"/>
        <dbReference type="ChEBI" id="CHEBI:57540"/>
        <dbReference type="ChEBI" id="CHEBI:57945"/>
        <dbReference type="EC" id="1.1.1.37"/>
    </reaction>
</comment>
<feature type="coiled-coil region" evidence="16">
    <location>
        <begin position="186"/>
        <end position="213"/>
    </location>
</feature>
<dbReference type="InterPro" id="IPR001557">
    <property type="entry name" value="L-lactate/malate_DH"/>
</dbReference>
<comment type="similarity">
    <text evidence="2">Belongs to the LDH/MDH superfamily. MDH type 1 family.</text>
</comment>
<dbReference type="SUPFAM" id="SSF51735">
    <property type="entry name" value="NAD(P)-binding Rossmann-fold domains"/>
    <property type="match status" value="1"/>
</dbReference>
<evidence type="ECO:0000259" key="17">
    <source>
        <dbReference type="Pfam" id="PF00056"/>
    </source>
</evidence>
<evidence type="ECO:0000256" key="8">
    <source>
        <dbReference type="ARBA" id="ARBA00023027"/>
    </source>
</evidence>
<dbReference type="InterPro" id="IPR022383">
    <property type="entry name" value="Lactate/malate_DH_C"/>
</dbReference>
<evidence type="ECO:0000256" key="2">
    <source>
        <dbReference type="ARBA" id="ARBA00008824"/>
    </source>
</evidence>
<dbReference type="Proteomes" id="UP000294338">
    <property type="component" value="Chromosome 1"/>
</dbReference>
<dbReference type="InterPro" id="IPR010097">
    <property type="entry name" value="Malate_DH_type1"/>
</dbReference>
<evidence type="ECO:0000313" key="19">
    <source>
        <dbReference type="EMBL" id="VFP80668.1"/>
    </source>
</evidence>
<sequence length="312" mass="33234">MKVTILGAAGGIGQALSLLLKTRLPEGSQLSLYDVSPITPGIAVDLSHIPTSVEITGFTGNNIALAIKDAKIILVSAGFARKPGMDRSDLLHLNAEIVKNLISQIAITSPHAMIGIITNPINTIVPIAAKVLKKIGVYNRKKLFGITTLDIIRTNTFLALLTGQQPESFNIPVIGGHSGSTILPLLSQTNSNIQLTEKDIDNLTKRIQNAGTTVLESKSGGGSATLSMAYAATSFCLSLVRALTGESNIIECAYVEGQGEYAKFFSQPLVLGQNGITKYCLIGNLSKFEEHALISMLDQLKHDIQLGEDLVK</sequence>
<dbReference type="GO" id="GO:0006108">
    <property type="term" value="P:malate metabolic process"/>
    <property type="evidence" value="ECO:0007669"/>
    <property type="project" value="InterPro"/>
</dbReference>
<dbReference type="GO" id="GO:0030060">
    <property type="term" value="F:L-malate dehydrogenase (NAD+) activity"/>
    <property type="evidence" value="ECO:0007669"/>
    <property type="project" value="UniProtKB-UniRule"/>
</dbReference>
<dbReference type="Pfam" id="PF02866">
    <property type="entry name" value="Ldh_1_C"/>
    <property type="match status" value="1"/>
</dbReference>
<evidence type="ECO:0000259" key="18">
    <source>
        <dbReference type="Pfam" id="PF02866"/>
    </source>
</evidence>
<feature type="binding site" evidence="12">
    <location>
        <position position="87"/>
    </location>
    <ligand>
        <name>substrate</name>
    </ligand>
</feature>
<dbReference type="Gene3D" id="3.40.50.720">
    <property type="entry name" value="NAD(P)-binding Rossmann-like Domain"/>
    <property type="match status" value="1"/>
</dbReference>
<dbReference type="AlphaFoldDB" id="A0A451D4L1"/>
<dbReference type="EMBL" id="LR217705">
    <property type="protein sequence ID" value="VFP80668.1"/>
    <property type="molecule type" value="Genomic_DNA"/>
</dbReference>
<dbReference type="Pfam" id="PF00056">
    <property type="entry name" value="Ldh_1_N"/>
    <property type="match status" value="1"/>
</dbReference>
<evidence type="ECO:0000256" key="14">
    <source>
        <dbReference type="RuleBase" id="RU000422"/>
    </source>
</evidence>
<keyword evidence="7 15" id="KW-0560">Oxidoreductase</keyword>
<evidence type="ECO:0000256" key="5">
    <source>
        <dbReference type="ARBA" id="ARBA00020382"/>
    </source>
</evidence>
<proteinExistence type="inferred from homology"/>
<comment type="function">
    <text evidence="1">Catalyzes the reversible oxidation of malate to oxaloacetate.</text>
</comment>
<comment type="subunit">
    <text evidence="3">Homodimer.</text>
</comment>
<evidence type="ECO:0000256" key="10">
    <source>
        <dbReference type="NCBIfam" id="TIGR01772"/>
    </source>
</evidence>
<dbReference type="Gene3D" id="3.90.110.10">
    <property type="entry name" value="Lactate dehydrogenase/glycoside hydrolase, family 4, C-terminal"/>
    <property type="match status" value="1"/>
</dbReference>
<evidence type="ECO:0000256" key="4">
    <source>
        <dbReference type="ARBA" id="ARBA00012995"/>
    </source>
</evidence>
<feature type="binding site" evidence="13">
    <location>
        <position position="34"/>
    </location>
    <ligand>
        <name>NAD(+)</name>
        <dbReference type="ChEBI" id="CHEBI:57540"/>
    </ligand>
</feature>
<dbReference type="InterPro" id="IPR001252">
    <property type="entry name" value="Malate_DH_AS"/>
</dbReference>
<evidence type="ECO:0000256" key="16">
    <source>
        <dbReference type="SAM" id="Coils"/>
    </source>
</evidence>
<evidence type="ECO:0000256" key="9">
    <source>
        <dbReference type="ARBA" id="ARBA00048313"/>
    </source>
</evidence>
<feature type="binding site" evidence="12">
    <location>
        <position position="81"/>
    </location>
    <ligand>
        <name>substrate</name>
    </ligand>
</feature>
<feature type="binding site" evidence="13">
    <location>
        <begin position="7"/>
        <end position="13"/>
    </location>
    <ligand>
        <name>NAD(+)</name>
        <dbReference type="ChEBI" id="CHEBI:57540"/>
    </ligand>
</feature>
<feature type="binding site" evidence="13">
    <location>
        <begin position="117"/>
        <end position="119"/>
    </location>
    <ligand>
        <name>NAD(+)</name>
        <dbReference type="ChEBI" id="CHEBI:57540"/>
    </ligand>
</feature>
<dbReference type="RefSeq" id="WP_197095284.1">
    <property type="nucleotide sequence ID" value="NZ_LR217705.1"/>
</dbReference>
<feature type="binding site" evidence="13">
    <location>
        <position position="94"/>
    </location>
    <ligand>
        <name>NAD(+)</name>
        <dbReference type="ChEBI" id="CHEBI:57540"/>
    </ligand>
</feature>
<feature type="domain" description="Lactate/malate dehydrogenase C-terminal" evidence="18">
    <location>
        <begin position="147"/>
        <end position="309"/>
    </location>
</feature>
<feature type="binding site" evidence="13">
    <location>
        <position position="228"/>
    </location>
    <ligand>
        <name>NAD(+)</name>
        <dbReference type="ChEBI" id="CHEBI:57540"/>
    </ligand>
</feature>
<feature type="active site" description="Proton acceptor" evidence="11">
    <location>
        <position position="177"/>
    </location>
</feature>
<evidence type="ECO:0000256" key="13">
    <source>
        <dbReference type="PIRSR" id="PIRSR000102-3"/>
    </source>
</evidence>
<evidence type="ECO:0000256" key="12">
    <source>
        <dbReference type="PIRSR" id="PIRSR000102-2"/>
    </source>
</evidence>
<dbReference type="GO" id="GO:0006099">
    <property type="term" value="P:tricarboxylic acid cycle"/>
    <property type="evidence" value="ECO:0007669"/>
    <property type="project" value="UniProtKB-UniRule"/>
</dbReference>
<gene>
    <name evidence="19" type="primary">mdh</name>
    <name evidence="19" type="ORF">ERCISPPS3390_548</name>
</gene>
<evidence type="ECO:0000256" key="11">
    <source>
        <dbReference type="PIRSR" id="PIRSR000102-1"/>
    </source>
</evidence>
<protein>
    <recommendedName>
        <fullName evidence="5 10">Malate dehydrogenase</fullName>
        <ecNumber evidence="4 10">1.1.1.37</ecNumber>
    </recommendedName>
</protein>
<dbReference type="NCBIfam" id="TIGR01772">
    <property type="entry name" value="MDH_euk_gproteo"/>
    <property type="match status" value="1"/>
</dbReference>
<evidence type="ECO:0000256" key="1">
    <source>
        <dbReference type="ARBA" id="ARBA00003966"/>
    </source>
</evidence>
<organism evidence="19 20">
    <name type="scientific">Candidatus Erwinia haradaeae</name>
    <dbReference type="NCBI Taxonomy" id="1922217"/>
    <lineage>
        <taxon>Bacteria</taxon>
        <taxon>Pseudomonadati</taxon>
        <taxon>Pseudomonadota</taxon>
        <taxon>Gammaproteobacteria</taxon>
        <taxon>Enterobacterales</taxon>
        <taxon>Erwiniaceae</taxon>
        <taxon>Erwinia</taxon>
    </lineage>
</organism>
<dbReference type="EC" id="1.1.1.37" evidence="4 10"/>
<evidence type="ECO:0000313" key="20">
    <source>
        <dbReference type="Proteomes" id="UP000294338"/>
    </source>
</evidence>
<feature type="domain" description="Lactate/malate dehydrogenase N-terminal" evidence="17">
    <location>
        <begin position="1"/>
        <end position="145"/>
    </location>
</feature>
<reference evidence="19 20" key="1">
    <citation type="submission" date="2019-02" db="EMBL/GenBank/DDBJ databases">
        <authorList>
            <person name="Manzano-Marin A."/>
            <person name="Manzano-Marin A."/>
        </authorList>
    </citation>
    <scope>NUCLEOTIDE SEQUENCE [LARGE SCALE GENOMIC DNA]</scope>
    <source>
        <strain evidence="19 20">ErCisplendens/pseudotsugae</strain>
    </source>
</reference>
<dbReference type="PROSITE" id="PS00068">
    <property type="entry name" value="MDH"/>
    <property type="match status" value="1"/>
</dbReference>
<evidence type="ECO:0000256" key="6">
    <source>
        <dbReference type="ARBA" id="ARBA00022532"/>
    </source>
</evidence>
<evidence type="ECO:0000256" key="15">
    <source>
        <dbReference type="RuleBase" id="RU003369"/>
    </source>
</evidence>
<dbReference type="FunFam" id="3.90.110.10:FF:000001">
    <property type="entry name" value="Malate dehydrogenase"/>
    <property type="match status" value="1"/>
</dbReference>
<accession>A0A451D4L1</accession>
<evidence type="ECO:0000256" key="3">
    <source>
        <dbReference type="ARBA" id="ARBA00011738"/>
    </source>
</evidence>
<dbReference type="PANTHER" id="PTHR11540:SF16">
    <property type="entry name" value="MALATE DEHYDROGENASE, MITOCHONDRIAL"/>
    <property type="match status" value="1"/>
</dbReference>